<dbReference type="Proteomes" id="UP000033562">
    <property type="component" value="Unassembled WGS sequence"/>
</dbReference>
<feature type="domain" description="GST N-terminal" evidence="2">
    <location>
        <begin position="1"/>
        <end position="78"/>
    </location>
</feature>
<dbReference type="PROSITE" id="PS51354">
    <property type="entry name" value="GLUTAREDOXIN_2"/>
    <property type="match status" value="1"/>
</dbReference>
<dbReference type="GO" id="GO:0006749">
    <property type="term" value="P:glutathione metabolic process"/>
    <property type="evidence" value="ECO:0007669"/>
    <property type="project" value="TreeGrafter"/>
</dbReference>
<dbReference type="Pfam" id="PF14497">
    <property type="entry name" value="GST_C_3"/>
    <property type="match status" value="1"/>
</dbReference>
<feature type="domain" description="GST C-terminal" evidence="3">
    <location>
        <begin position="83"/>
        <end position="213"/>
    </location>
</feature>
<dbReference type="SUPFAM" id="SSF52833">
    <property type="entry name" value="Thioredoxin-like"/>
    <property type="match status" value="1"/>
</dbReference>
<dbReference type="CDD" id="cd00299">
    <property type="entry name" value="GST_C_family"/>
    <property type="match status" value="1"/>
</dbReference>
<reference evidence="4 5" key="1">
    <citation type="submission" date="2015-02" db="EMBL/GenBank/DDBJ databases">
        <title>Genome Sequencing of Rickettsiales.</title>
        <authorList>
            <person name="Daugherty S.C."/>
            <person name="Su Q."/>
            <person name="Abolude K."/>
            <person name="Beier-Sexton M."/>
            <person name="Carlyon J.A."/>
            <person name="Carter R."/>
            <person name="Day N.P."/>
            <person name="Dumler S.J."/>
            <person name="Dyachenko V."/>
            <person name="Godinez A."/>
            <person name="Kurtti T.J."/>
            <person name="Lichay M."/>
            <person name="Mullins K.E."/>
            <person name="Ott S."/>
            <person name="Pappas-Brown V."/>
            <person name="Paris D.H."/>
            <person name="Patel P."/>
            <person name="Richards A.L."/>
            <person name="Sadzewicz L."/>
            <person name="Sears K."/>
            <person name="Seidman D."/>
            <person name="Sengamalay N."/>
            <person name="Stenos J."/>
            <person name="Tallon L.J."/>
            <person name="Vincent G."/>
            <person name="Fraser C.M."/>
            <person name="Munderloh U."/>
            <person name="Dunning-Hotopp J.C."/>
        </authorList>
    </citation>
    <scope>NUCLEOTIDE SEQUENCE [LARGE SCALE GENOMIC DNA]</scope>
    <source>
        <strain evidence="4 5">RAC413</strain>
    </source>
</reference>
<dbReference type="InterPro" id="IPR040079">
    <property type="entry name" value="Glutathione_S-Trfase"/>
</dbReference>
<comment type="caution">
    <text evidence="4">The sequence shown here is derived from an EMBL/GenBank/DDBJ whole genome shotgun (WGS) entry which is preliminary data.</text>
</comment>
<proteinExistence type="predicted"/>
<dbReference type="AlphaFoldDB" id="A0A0F3NKV0"/>
<evidence type="ECO:0000259" key="3">
    <source>
        <dbReference type="PROSITE" id="PS50405"/>
    </source>
</evidence>
<dbReference type="PANTHER" id="PTHR43969">
    <property type="entry name" value="GLUTATHIONE S TRANSFERASE D10, ISOFORM A-RELATED"/>
    <property type="match status" value="1"/>
</dbReference>
<dbReference type="GO" id="GO:0004364">
    <property type="term" value="F:glutathione transferase activity"/>
    <property type="evidence" value="ECO:0007669"/>
    <property type="project" value="TreeGrafter"/>
</dbReference>
<evidence type="ECO:0000256" key="1">
    <source>
        <dbReference type="ARBA" id="ARBA00011738"/>
    </source>
</evidence>
<dbReference type="InterPro" id="IPR010987">
    <property type="entry name" value="Glutathione-S-Trfase_C-like"/>
</dbReference>
<evidence type="ECO:0000313" key="4">
    <source>
        <dbReference type="EMBL" id="KJV68645.1"/>
    </source>
</evidence>
<keyword evidence="5" id="KW-1185">Reference proteome</keyword>
<dbReference type="Gene3D" id="3.40.30.10">
    <property type="entry name" value="Glutaredoxin"/>
    <property type="match status" value="1"/>
</dbReference>
<dbReference type="OrthoDB" id="9794721at2"/>
<dbReference type="STRING" id="1359163.NLO413_0005"/>
<dbReference type="RefSeq" id="WP_045808527.1">
    <property type="nucleotide sequence ID" value="NZ_LANX01000001.1"/>
</dbReference>
<dbReference type="PROSITE" id="PS50404">
    <property type="entry name" value="GST_NTER"/>
    <property type="match status" value="1"/>
</dbReference>
<dbReference type="InterPro" id="IPR004046">
    <property type="entry name" value="GST_C"/>
</dbReference>
<dbReference type="InterPro" id="IPR036249">
    <property type="entry name" value="Thioredoxin-like_sf"/>
</dbReference>
<dbReference type="Pfam" id="PF13417">
    <property type="entry name" value="GST_N_3"/>
    <property type="match status" value="1"/>
</dbReference>
<protein>
    <submittedName>
        <fullName evidence="4">Glutaredoxin family protein</fullName>
    </submittedName>
</protein>
<evidence type="ECO:0000259" key="2">
    <source>
        <dbReference type="PROSITE" id="PS50404"/>
    </source>
</evidence>
<dbReference type="SUPFAM" id="SSF47616">
    <property type="entry name" value="GST C-terminal domain-like"/>
    <property type="match status" value="1"/>
</dbReference>
<dbReference type="SFLD" id="SFLDS00019">
    <property type="entry name" value="Glutathione_Transferase_(cytos"/>
    <property type="match status" value="1"/>
</dbReference>
<dbReference type="Gene3D" id="1.20.1050.10">
    <property type="match status" value="1"/>
</dbReference>
<dbReference type="PATRIC" id="fig|1359163.3.peg.5"/>
<dbReference type="EMBL" id="LANX01000001">
    <property type="protein sequence ID" value="KJV68645.1"/>
    <property type="molecule type" value="Genomic_DNA"/>
</dbReference>
<dbReference type="InterPro" id="IPR004045">
    <property type="entry name" value="Glutathione_S-Trfase_N"/>
</dbReference>
<name>A0A0F3NKV0_9RICK</name>
<comment type="subunit">
    <text evidence="1">Homodimer.</text>
</comment>
<evidence type="ECO:0000313" key="5">
    <source>
        <dbReference type="Proteomes" id="UP000033562"/>
    </source>
</evidence>
<dbReference type="PANTHER" id="PTHR43969:SF9">
    <property type="entry name" value="GLUTATHIONE S TRANSFERASE D10, ISOFORM A-RELATED"/>
    <property type="match status" value="1"/>
</dbReference>
<sequence>MDILYHFPLCPFSRKVRVFLKEKKINFSLIEENPWKKREEFIKINPVCQVPVLINNQNIIIDSQAICEYIEETHDNSALLGGSPYKKSEVRKLISWIDYKFYHEVTKYVISEKIAKYYIQNKSPDSRFLRAAMYNLQSHIKYIEHLIHTNGWLVSHEFTLADITLSAHISVLDYIDTFPWNISNTVKEWYSLIKSRSSFAPILHDKISGFTPPMHYPQLDF</sequence>
<dbReference type="SFLD" id="SFLDG00358">
    <property type="entry name" value="Main_(cytGST)"/>
    <property type="match status" value="1"/>
</dbReference>
<dbReference type="InterPro" id="IPR036282">
    <property type="entry name" value="Glutathione-S-Trfase_C_sf"/>
</dbReference>
<accession>A0A0F3NKV0</accession>
<dbReference type="PROSITE" id="PS50405">
    <property type="entry name" value="GST_CTER"/>
    <property type="match status" value="1"/>
</dbReference>
<gene>
    <name evidence="4" type="ORF">NLO413_0005</name>
</gene>
<organism evidence="4 5">
    <name type="scientific">Candidatus Neoehrlichia procyonis str. RAC413</name>
    <dbReference type="NCBI Taxonomy" id="1359163"/>
    <lineage>
        <taxon>Bacteria</taxon>
        <taxon>Pseudomonadati</taxon>
        <taxon>Pseudomonadota</taxon>
        <taxon>Alphaproteobacteria</taxon>
        <taxon>Rickettsiales</taxon>
        <taxon>Anaplasmataceae</taxon>
        <taxon>Candidatus Neoehrlichia</taxon>
    </lineage>
</organism>
<dbReference type="CDD" id="cd00570">
    <property type="entry name" value="GST_N_family"/>
    <property type="match status" value="1"/>
</dbReference>